<evidence type="ECO:0000256" key="2">
    <source>
        <dbReference type="ARBA" id="ARBA00004651"/>
    </source>
</evidence>
<dbReference type="Gene3D" id="3.40.50.2300">
    <property type="match status" value="1"/>
</dbReference>
<dbReference type="Gene3D" id="3.30.565.10">
    <property type="entry name" value="Histidine kinase-like ATPase, C-terminal domain"/>
    <property type="match status" value="1"/>
</dbReference>
<evidence type="ECO:0000256" key="10">
    <source>
        <dbReference type="ARBA" id="ARBA00023136"/>
    </source>
</evidence>
<dbReference type="InterPro" id="IPR035965">
    <property type="entry name" value="PAS-like_dom_sf"/>
</dbReference>
<dbReference type="SMART" id="SM00387">
    <property type="entry name" value="HATPase_c"/>
    <property type="match status" value="1"/>
</dbReference>
<dbReference type="InterPro" id="IPR005467">
    <property type="entry name" value="His_kinase_dom"/>
</dbReference>
<evidence type="ECO:0000313" key="16">
    <source>
        <dbReference type="EMBL" id="QCO00079.1"/>
    </source>
</evidence>
<dbReference type="Proteomes" id="UP000298595">
    <property type="component" value="Plasmid p5"/>
</dbReference>
<feature type="domain" description="PAC" evidence="15">
    <location>
        <begin position="638"/>
        <end position="690"/>
    </location>
</feature>
<evidence type="ECO:0000259" key="15">
    <source>
        <dbReference type="PROSITE" id="PS50113"/>
    </source>
</evidence>
<dbReference type="Pfam" id="PF00512">
    <property type="entry name" value="HisKA"/>
    <property type="match status" value="1"/>
</dbReference>
<dbReference type="Gene3D" id="2.10.70.100">
    <property type="match status" value="1"/>
</dbReference>
<comment type="catalytic activity">
    <reaction evidence="1">
        <text>ATP + protein L-histidine = ADP + protein N-phospho-L-histidine.</text>
        <dbReference type="EC" id="2.7.13.3"/>
    </reaction>
</comment>
<feature type="domain" description="Histidine kinase" evidence="12">
    <location>
        <begin position="708"/>
        <end position="922"/>
    </location>
</feature>
<evidence type="ECO:0000256" key="4">
    <source>
        <dbReference type="ARBA" id="ARBA00022475"/>
    </source>
</evidence>
<dbReference type="InterPro" id="IPR001789">
    <property type="entry name" value="Sig_transdc_resp-reg_receiver"/>
</dbReference>
<feature type="domain" description="PAS" evidence="14">
    <location>
        <begin position="562"/>
        <end position="634"/>
    </location>
</feature>
<dbReference type="SMART" id="SM00086">
    <property type="entry name" value="PAC"/>
    <property type="match status" value="2"/>
</dbReference>
<evidence type="ECO:0000256" key="6">
    <source>
        <dbReference type="ARBA" id="ARBA00022679"/>
    </source>
</evidence>
<comment type="subcellular location">
    <subcellularLocation>
        <location evidence="2">Cell membrane</location>
        <topology evidence="2">Multi-pass membrane protein</topology>
    </subcellularLocation>
</comment>
<dbReference type="SUPFAM" id="SSF55874">
    <property type="entry name" value="ATPase domain of HSP90 chaperone/DNA topoisomerase II/histidine kinase"/>
    <property type="match status" value="1"/>
</dbReference>
<dbReference type="EMBL" id="CP032326">
    <property type="protein sequence ID" value="QCO00079.1"/>
    <property type="molecule type" value="Genomic_DNA"/>
</dbReference>
<dbReference type="Pfam" id="PF08447">
    <property type="entry name" value="PAS_3"/>
    <property type="match status" value="1"/>
</dbReference>
<sequence length="1072" mass="117679">MRMRLFLLLALVMLPLLGFEIAAQIDLRRDRAADVRREAERLLDLIQAEQRRIVADVEHVLVAMAETGVAATGTENCQAVMDRLKRRYPAYLTIEITGLDGIIRCTTDHRTAGAHIGDRDNVQRALETGGFVVGGYRIAQGIGRPILSFGLPYSGPDGRPAGVVTALIDIQWLSEYLADKPLPPGATVLLADRNGVILAQVPELQGMAGQPLPESYRFMQENDRRGSVEMEGLDGVVRIIAYSPVEADGDGLMLWVGIAKAQAMLPIEHAMLRSLAILAAVLVLSGLLGVWGVSRFVRLQRQAEATRQRMAEVLESTHDAILEVDHSWRFTFLNERAKSLIARGHDVDGLTLLEAFPTLAGTDTWRRLAHVMEHRNACEFSHRDSRNGQCYAVRAFPSRTGMALYLQDITEREDAARERDRLAQHLEEERLLLKAVLTHLPSGVLAVSAPSGRLLLHNEAAERLMGHTVGHAETITDYAAQHARHTDGTPYRAEDHPLARALRQGTAIDQEELLHLRGDGQLASFAVSAAPVRNAAGCIVMATCTFQDISERRRMDEALLSAKERLALALEAAQAGSYDVDLRTGESVWSKELYRVLGLDPSVYPATMASWIGTLHPDDRERVLAERSKVVTGQLPQMRLEYRIVRPDGSVRWLEAVCRIVRADDGTPLHLTGLEIDVTDRHAMEDQLLRARIEAERANLSKSKFLAAASHDLRQPMQSMFLFAGVLRGHVHDQRGQHSLGMLMRGLDALQGLLDSLLDVSRLDAETIHPNLESTMLRPLLEQIGALHAPVAESKGLALHLDMRCDGAVRTDCHLLARIVRNLLENALRYTDHGFVRLSCEAVDGWARIAVQDSGIGIAANQMELIFEEFHQVDNPGRDRSKGLGLGLSIVQRLSKLLGHPVTVSSTPAVGSTFTVEVPLADAPPTHPATPCKARSIDGAGRLAVLVDDDAIVLSGLQAIFRDWGYETLVGLNADDAVERLKEDGRAPDVIVADYRLQGGNTGIQAIHRLRDCVGADAPGIVLTGEAGTEWQREAAEHGLGVVIKPATPQQLEEALTRLPKTAAWLKGQQER</sequence>
<dbReference type="Pfam" id="PF08448">
    <property type="entry name" value="PAS_4"/>
    <property type="match status" value="2"/>
</dbReference>
<keyword evidence="10" id="KW-0472">Membrane</keyword>
<evidence type="ECO:0000259" key="14">
    <source>
        <dbReference type="PROSITE" id="PS50112"/>
    </source>
</evidence>
<dbReference type="PANTHER" id="PTHR43047">
    <property type="entry name" value="TWO-COMPONENT HISTIDINE PROTEIN KINASE"/>
    <property type="match status" value="1"/>
</dbReference>
<keyword evidence="6" id="KW-0808">Transferase</keyword>
<dbReference type="CDD" id="cd12915">
    <property type="entry name" value="PDC2_DGC_like"/>
    <property type="match status" value="1"/>
</dbReference>
<dbReference type="FunFam" id="3.30.565.10:FF:000049">
    <property type="entry name" value="Two-component sensor histidine kinase"/>
    <property type="match status" value="1"/>
</dbReference>
<keyword evidence="8" id="KW-0418">Kinase</keyword>
<dbReference type="InterPro" id="IPR000700">
    <property type="entry name" value="PAS-assoc_C"/>
</dbReference>
<reference evidence="16 17" key="1">
    <citation type="submission" date="2018-09" db="EMBL/GenBank/DDBJ databases">
        <title>Whole genome based analysis of evolution and adaptive divergence in Indian and Brazilian strains of Azospirillum brasilense.</title>
        <authorList>
            <person name="Singh C."/>
            <person name="Tripathi A.K."/>
        </authorList>
    </citation>
    <scope>NUCLEOTIDE SEQUENCE [LARGE SCALE GENOMIC DNA]</scope>
    <source>
        <strain evidence="16 17">MTCC4035</strain>
        <plasmid evidence="16 17">p5</plasmid>
    </source>
</reference>
<evidence type="ECO:0000259" key="13">
    <source>
        <dbReference type="PROSITE" id="PS50110"/>
    </source>
</evidence>
<evidence type="ECO:0000259" key="12">
    <source>
        <dbReference type="PROSITE" id="PS50109"/>
    </source>
</evidence>
<dbReference type="InterPro" id="IPR036097">
    <property type="entry name" value="HisK_dim/P_sf"/>
</dbReference>
<dbReference type="InterPro" id="IPR036890">
    <property type="entry name" value="HATPase_C_sf"/>
</dbReference>
<dbReference type="GO" id="GO:0005886">
    <property type="term" value="C:plasma membrane"/>
    <property type="evidence" value="ECO:0007669"/>
    <property type="project" value="UniProtKB-SubCell"/>
</dbReference>
<organism evidence="16 17">
    <name type="scientific">Azospirillum argentinense</name>
    <dbReference type="NCBI Taxonomy" id="2970906"/>
    <lineage>
        <taxon>Bacteria</taxon>
        <taxon>Pseudomonadati</taxon>
        <taxon>Pseudomonadota</taxon>
        <taxon>Alphaproteobacteria</taxon>
        <taxon>Rhodospirillales</taxon>
        <taxon>Azospirillaceae</taxon>
        <taxon>Azospirillum</taxon>
    </lineage>
</organism>
<dbReference type="Pfam" id="PF00072">
    <property type="entry name" value="Response_reg"/>
    <property type="match status" value="1"/>
</dbReference>
<protein>
    <recommendedName>
        <fullName evidence="3">histidine kinase</fullName>
        <ecNumber evidence="3">2.7.13.3</ecNumber>
    </recommendedName>
</protein>
<dbReference type="PROSITE" id="PS50110">
    <property type="entry name" value="RESPONSE_REGULATORY"/>
    <property type="match status" value="1"/>
</dbReference>
<dbReference type="Pfam" id="PF02743">
    <property type="entry name" value="dCache_1"/>
    <property type="match status" value="1"/>
</dbReference>
<dbReference type="KEGG" id="aare:D3093_32985"/>
<feature type="domain" description="Response regulatory" evidence="13">
    <location>
        <begin position="943"/>
        <end position="1060"/>
    </location>
</feature>
<dbReference type="CDD" id="cd00082">
    <property type="entry name" value="HisKA"/>
    <property type="match status" value="1"/>
</dbReference>
<geneLocation type="plasmid" evidence="16 17">
    <name>p5</name>
</geneLocation>
<dbReference type="InterPro" id="IPR000014">
    <property type="entry name" value="PAS"/>
</dbReference>
<dbReference type="GO" id="GO:0009927">
    <property type="term" value="F:histidine phosphotransfer kinase activity"/>
    <property type="evidence" value="ECO:0007669"/>
    <property type="project" value="TreeGrafter"/>
</dbReference>
<dbReference type="PANTHER" id="PTHR43047:SF9">
    <property type="entry name" value="HISTIDINE KINASE"/>
    <property type="match status" value="1"/>
</dbReference>
<dbReference type="NCBIfam" id="TIGR00229">
    <property type="entry name" value="sensory_box"/>
    <property type="match status" value="2"/>
</dbReference>
<dbReference type="GO" id="GO:0000155">
    <property type="term" value="F:phosphorelay sensor kinase activity"/>
    <property type="evidence" value="ECO:0007669"/>
    <property type="project" value="InterPro"/>
</dbReference>
<feature type="modified residue" description="4-aspartylphosphate" evidence="11">
    <location>
        <position position="994"/>
    </location>
</feature>
<dbReference type="Gene3D" id="1.10.287.130">
    <property type="match status" value="1"/>
</dbReference>
<name>A0A4D8PW10_9PROT</name>
<dbReference type="CDD" id="cd00156">
    <property type="entry name" value="REC"/>
    <property type="match status" value="1"/>
</dbReference>
<feature type="domain" description="PAC" evidence="15">
    <location>
        <begin position="509"/>
        <end position="561"/>
    </location>
</feature>
<keyword evidence="5 11" id="KW-0597">Phosphoprotein</keyword>
<dbReference type="Gene3D" id="3.30.450.20">
    <property type="entry name" value="PAS domain"/>
    <property type="match status" value="5"/>
</dbReference>
<evidence type="ECO:0000256" key="11">
    <source>
        <dbReference type="PROSITE-ProRule" id="PRU00169"/>
    </source>
</evidence>
<evidence type="ECO:0000256" key="5">
    <source>
        <dbReference type="ARBA" id="ARBA00022553"/>
    </source>
</evidence>
<evidence type="ECO:0000256" key="8">
    <source>
        <dbReference type="ARBA" id="ARBA00022777"/>
    </source>
</evidence>
<dbReference type="PROSITE" id="PS50113">
    <property type="entry name" value="PAC"/>
    <property type="match status" value="2"/>
</dbReference>
<dbReference type="AlphaFoldDB" id="A0A4D8PW10"/>
<dbReference type="SUPFAM" id="SSF52172">
    <property type="entry name" value="CheY-like"/>
    <property type="match status" value="1"/>
</dbReference>
<keyword evidence="9" id="KW-1133">Transmembrane helix</keyword>
<dbReference type="CDD" id="cd12914">
    <property type="entry name" value="PDC1_DGC_like"/>
    <property type="match status" value="1"/>
</dbReference>
<keyword evidence="7" id="KW-0812">Transmembrane</keyword>
<gene>
    <name evidence="16" type="ORF">D3093_32985</name>
</gene>
<evidence type="ECO:0000256" key="3">
    <source>
        <dbReference type="ARBA" id="ARBA00012438"/>
    </source>
</evidence>
<keyword evidence="16" id="KW-0614">Plasmid</keyword>
<dbReference type="InterPro" id="IPR001610">
    <property type="entry name" value="PAC"/>
</dbReference>
<dbReference type="SMART" id="SM00448">
    <property type="entry name" value="REC"/>
    <property type="match status" value="1"/>
</dbReference>
<dbReference type="SMART" id="SM00091">
    <property type="entry name" value="PAS"/>
    <property type="match status" value="3"/>
</dbReference>
<evidence type="ECO:0000256" key="1">
    <source>
        <dbReference type="ARBA" id="ARBA00000085"/>
    </source>
</evidence>
<accession>A0A4D8PW10</accession>
<dbReference type="Pfam" id="PF02518">
    <property type="entry name" value="HATPase_c"/>
    <property type="match status" value="1"/>
</dbReference>
<proteinExistence type="predicted"/>
<dbReference type="InterPro" id="IPR013655">
    <property type="entry name" value="PAS_fold_3"/>
</dbReference>
<dbReference type="CDD" id="cd00130">
    <property type="entry name" value="PAS"/>
    <property type="match status" value="1"/>
</dbReference>
<dbReference type="PROSITE" id="PS50112">
    <property type="entry name" value="PAS"/>
    <property type="match status" value="1"/>
</dbReference>
<keyword evidence="4" id="KW-1003">Cell membrane</keyword>
<dbReference type="InterPro" id="IPR003661">
    <property type="entry name" value="HisK_dim/P_dom"/>
</dbReference>
<dbReference type="PROSITE" id="PS50109">
    <property type="entry name" value="HIS_KIN"/>
    <property type="match status" value="1"/>
</dbReference>
<dbReference type="InterPro" id="IPR011006">
    <property type="entry name" value="CheY-like_superfamily"/>
</dbReference>
<dbReference type="SUPFAM" id="SSF55785">
    <property type="entry name" value="PYP-like sensor domain (PAS domain)"/>
    <property type="match status" value="3"/>
</dbReference>
<evidence type="ECO:0000256" key="7">
    <source>
        <dbReference type="ARBA" id="ARBA00022692"/>
    </source>
</evidence>
<dbReference type="SUPFAM" id="SSF47384">
    <property type="entry name" value="Homodimeric domain of signal transducing histidine kinase"/>
    <property type="match status" value="1"/>
</dbReference>
<evidence type="ECO:0000313" key="17">
    <source>
        <dbReference type="Proteomes" id="UP000298595"/>
    </source>
</evidence>
<dbReference type="InterPro" id="IPR033479">
    <property type="entry name" value="dCache_1"/>
</dbReference>
<dbReference type="InterPro" id="IPR004358">
    <property type="entry name" value="Sig_transdc_His_kin-like_C"/>
</dbReference>
<evidence type="ECO:0000256" key="9">
    <source>
        <dbReference type="ARBA" id="ARBA00022989"/>
    </source>
</evidence>
<dbReference type="PRINTS" id="PR00344">
    <property type="entry name" value="BCTRLSENSOR"/>
</dbReference>
<dbReference type="SMART" id="SM00388">
    <property type="entry name" value="HisKA"/>
    <property type="match status" value="1"/>
</dbReference>
<dbReference type="EC" id="2.7.13.3" evidence="3"/>
<dbReference type="InterPro" id="IPR003594">
    <property type="entry name" value="HATPase_dom"/>
</dbReference>
<dbReference type="RefSeq" id="WP_137118792.1">
    <property type="nucleotide sequence ID" value="NZ_CP032326.1"/>
</dbReference>
<dbReference type="InterPro" id="IPR013656">
    <property type="entry name" value="PAS_4"/>
</dbReference>